<sequence>MVKLLYITNGIHGSGGLERVLSIKASYLAEHYNYDITILSLNDLKEPFYQFSPKIKFVSIDVSGNPLAYFLKYKRGIRDIIKSFKPDIISVCDDGLKGFILPQILKSKPPIIYERHASVSLNFNTANKGFFQKLKNKFTYFLMRWAATKFDKFVVLTNGNLKEWKDGNLEVIPNPLSFYPKELLQKTKLPKTILAVGSHSYNKGYDLLLQSWKKVNEQFPDWKLMIYGKKNPECKLVELSNQLRISSSVTFNDPIPNIEEAYAKAAMLVLPSRSEGFGMVLIEAMAYGLPCISYDCPHGPGDIITNGEDGYLIENGNVDEFANRIIGLIQNPENLLQIGVKARRNVKRYLPEHIVDQWDKLFKTLLV</sequence>
<comment type="caution">
    <text evidence="3">The sequence shown here is derived from an EMBL/GenBank/DDBJ whole genome shotgun (WGS) entry which is preliminary data.</text>
</comment>
<protein>
    <submittedName>
        <fullName evidence="3">Glycosyltransferase family 4 protein</fullName>
    </submittedName>
</protein>
<evidence type="ECO:0000259" key="1">
    <source>
        <dbReference type="Pfam" id="PF00534"/>
    </source>
</evidence>
<dbReference type="Gene3D" id="3.40.50.2000">
    <property type="entry name" value="Glycogen Phosphorylase B"/>
    <property type="match status" value="2"/>
</dbReference>
<dbReference type="CDD" id="cd03820">
    <property type="entry name" value="GT4_AmsD-like"/>
    <property type="match status" value="1"/>
</dbReference>
<dbReference type="InterPro" id="IPR028098">
    <property type="entry name" value="Glyco_trans_4-like_N"/>
</dbReference>
<keyword evidence="4" id="KW-1185">Reference proteome</keyword>
<dbReference type="Pfam" id="PF13439">
    <property type="entry name" value="Glyco_transf_4"/>
    <property type="match status" value="1"/>
</dbReference>
<evidence type="ECO:0000259" key="2">
    <source>
        <dbReference type="Pfam" id="PF13439"/>
    </source>
</evidence>
<gene>
    <name evidence="3" type="ORF">K8344_11220</name>
</gene>
<dbReference type="AlphaFoldDB" id="A0A9X1QZT6"/>
<dbReference type="RefSeq" id="WP_237608777.1">
    <property type="nucleotide sequence ID" value="NZ_JAIRBB010000010.1"/>
</dbReference>
<dbReference type="Pfam" id="PF00534">
    <property type="entry name" value="Glycos_transf_1"/>
    <property type="match status" value="1"/>
</dbReference>
<dbReference type="InterPro" id="IPR001296">
    <property type="entry name" value="Glyco_trans_1"/>
</dbReference>
<dbReference type="PANTHER" id="PTHR12526:SF630">
    <property type="entry name" value="GLYCOSYLTRANSFERASE"/>
    <property type="match status" value="1"/>
</dbReference>
<dbReference type="EMBL" id="JAIRBB010000010">
    <property type="protein sequence ID" value="MCG2431691.1"/>
    <property type="molecule type" value="Genomic_DNA"/>
</dbReference>
<organism evidence="3 4">
    <name type="scientific">Aequorivita xiaoshiensis</name>
    <dbReference type="NCBI Taxonomy" id="2874476"/>
    <lineage>
        <taxon>Bacteria</taxon>
        <taxon>Pseudomonadati</taxon>
        <taxon>Bacteroidota</taxon>
        <taxon>Flavobacteriia</taxon>
        <taxon>Flavobacteriales</taxon>
        <taxon>Flavobacteriaceae</taxon>
        <taxon>Aequorivita</taxon>
    </lineage>
</organism>
<dbReference type="PANTHER" id="PTHR12526">
    <property type="entry name" value="GLYCOSYLTRANSFERASE"/>
    <property type="match status" value="1"/>
</dbReference>
<evidence type="ECO:0000313" key="3">
    <source>
        <dbReference type="EMBL" id="MCG2431691.1"/>
    </source>
</evidence>
<dbReference type="Proteomes" id="UP001139462">
    <property type="component" value="Unassembled WGS sequence"/>
</dbReference>
<accession>A0A9X1QZT6</accession>
<proteinExistence type="predicted"/>
<dbReference type="GO" id="GO:0016757">
    <property type="term" value="F:glycosyltransferase activity"/>
    <property type="evidence" value="ECO:0007669"/>
    <property type="project" value="InterPro"/>
</dbReference>
<name>A0A9X1QZT6_9FLAO</name>
<dbReference type="SUPFAM" id="SSF53756">
    <property type="entry name" value="UDP-Glycosyltransferase/glycogen phosphorylase"/>
    <property type="match status" value="1"/>
</dbReference>
<evidence type="ECO:0000313" key="4">
    <source>
        <dbReference type="Proteomes" id="UP001139462"/>
    </source>
</evidence>
<feature type="domain" description="Glycosyltransferase subfamily 4-like N-terminal" evidence="2">
    <location>
        <begin position="15"/>
        <end position="175"/>
    </location>
</feature>
<feature type="domain" description="Glycosyl transferase family 1" evidence="1">
    <location>
        <begin position="188"/>
        <end position="343"/>
    </location>
</feature>
<reference evidence="3" key="1">
    <citation type="submission" date="2021-09" db="EMBL/GenBank/DDBJ databases">
        <title>Genome of Aequorivita sp. strain F64183.</title>
        <authorList>
            <person name="Wang Y."/>
        </authorList>
    </citation>
    <scope>NUCLEOTIDE SEQUENCE</scope>
    <source>
        <strain evidence="3">F64183</strain>
    </source>
</reference>